<evidence type="ECO:0000256" key="7">
    <source>
        <dbReference type="SAM" id="Phobius"/>
    </source>
</evidence>
<dbReference type="Proteomes" id="UP001476807">
    <property type="component" value="Unassembled WGS sequence"/>
</dbReference>
<proteinExistence type="inferred from homology"/>
<evidence type="ECO:0000256" key="5">
    <source>
        <dbReference type="ARBA" id="ARBA00022989"/>
    </source>
</evidence>
<feature type="domain" description="ABC3 transporter permease C-terminal" evidence="8">
    <location>
        <begin position="268"/>
        <end position="341"/>
    </location>
</feature>
<evidence type="ECO:0000313" key="10">
    <source>
        <dbReference type="EMBL" id="MER2996692.1"/>
    </source>
</evidence>
<feature type="transmembrane region" description="Helical" evidence="7">
    <location>
        <begin position="376"/>
        <end position="394"/>
    </location>
</feature>
<keyword evidence="3" id="KW-1003">Cell membrane</keyword>
<protein>
    <submittedName>
        <fullName evidence="10">ABC transporter permease</fullName>
    </submittedName>
</protein>
<keyword evidence="11" id="KW-1185">Reference proteome</keyword>
<feature type="transmembrane region" description="Helical" evidence="7">
    <location>
        <begin position="268"/>
        <end position="290"/>
    </location>
</feature>
<evidence type="ECO:0000259" key="8">
    <source>
        <dbReference type="Pfam" id="PF02687"/>
    </source>
</evidence>
<dbReference type="Pfam" id="PF02687">
    <property type="entry name" value="FtsX"/>
    <property type="match status" value="1"/>
</dbReference>
<dbReference type="InterPro" id="IPR051447">
    <property type="entry name" value="Lipoprotein-release_system"/>
</dbReference>
<dbReference type="Pfam" id="PF12704">
    <property type="entry name" value="MacB_PCD"/>
    <property type="match status" value="1"/>
</dbReference>
<feature type="transmembrane region" description="Helical" evidence="7">
    <location>
        <begin position="311"/>
        <end position="339"/>
    </location>
</feature>
<evidence type="ECO:0000256" key="6">
    <source>
        <dbReference type="ARBA" id="ARBA00023136"/>
    </source>
</evidence>
<dbReference type="InterPro" id="IPR025857">
    <property type="entry name" value="MacB_PCD"/>
</dbReference>
<dbReference type="InterPro" id="IPR003838">
    <property type="entry name" value="ABC3_permease_C"/>
</dbReference>
<keyword evidence="5 7" id="KW-1133">Transmembrane helix</keyword>
<evidence type="ECO:0000256" key="1">
    <source>
        <dbReference type="ARBA" id="ARBA00004651"/>
    </source>
</evidence>
<accession>A0ABV1RRB8</accession>
<dbReference type="RefSeq" id="WP_350411012.1">
    <property type="nucleotide sequence ID" value="NZ_JBEOKT010000003.1"/>
</dbReference>
<sequence length="405" mass="45550">MYLLLAWRNIWRNRRRTLITLASVAFAVFFSCMMQSMHTAAWGNLIDNAVRFYTGYIQVHQQGYWNDKTLDNSFENKPALQKRIASNPHIVTVVPRLESFALASGTDRTKGTLVIGIEPEKEDGLTNLRNKMRGGSYLKTGEKKVLLAEGLAHFLKLAPKDTVVLISQGYHGANAAGKYEVAGIVKFPSPQLNDQVVYLSLAEAQWLYDTGNRITSLSLLVDDPEKVETITGSLEQELNATQFEVMSWQEMMPELVQSFEIDRLGGEIILYILYAVIGFGIFGTFLMMTAERRYEMGVMIAIGMSRLKLQAVMFLEIIMLALGGTLLGLLLSLPVIFYLHHNPIPVTGNLAELYQNYGMEPVIPFSRKAAIFLRQAYIVAIITSVLGIYPLWFIQRLIPVTALRN</sequence>
<comment type="caution">
    <text evidence="10">The sequence shown here is derived from an EMBL/GenBank/DDBJ whole genome shotgun (WGS) entry which is preliminary data.</text>
</comment>
<keyword evidence="6 7" id="KW-0472">Membrane</keyword>
<dbReference type="EMBL" id="JBEOKT010000003">
    <property type="protein sequence ID" value="MER2996692.1"/>
    <property type="molecule type" value="Genomic_DNA"/>
</dbReference>
<dbReference type="PANTHER" id="PTHR30489:SF0">
    <property type="entry name" value="LIPOPROTEIN-RELEASING SYSTEM TRANSMEMBRANE PROTEIN LOLE"/>
    <property type="match status" value="1"/>
</dbReference>
<evidence type="ECO:0000313" key="11">
    <source>
        <dbReference type="Proteomes" id="UP001476807"/>
    </source>
</evidence>
<evidence type="ECO:0000256" key="4">
    <source>
        <dbReference type="ARBA" id="ARBA00022692"/>
    </source>
</evidence>
<evidence type="ECO:0000259" key="9">
    <source>
        <dbReference type="Pfam" id="PF12704"/>
    </source>
</evidence>
<evidence type="ECO:0000256" key="2">
    <source>
        <dbReference type="ARBA" id="ARBA00005236"/>
    </source>
</evidence>
<feature type="domain" description="MacB-like periplasmic core" evidence="9">
    <location>
        <begin position="17"/>
        <end position="236"/>
    </location>
</feature>
<comment type="subcellular location">
    <subcellularLocation>
        <location evidence="1">Cell membrane</location>
        <topology evidence="1">Multi-pass membrane protein</topology>
    </subcellularLocation>
</comment>
<reference evidence="10 11" key="1">
    <citation type="submission" date="2024-06" db="EMBL/GenBank/DDBJ databases">
        <title>Pontibacter populi HYL7-15.</title>
        <authorList>
            <person name="Kim M.K."/>
        </authorList>
    </citation>
    <scope>NUCLEOTIDE SEQUENCE [LARGE SCALE GENOMIC DNA]</scope>
    <source>
        <strain evidence="10 11">HYL7-15</strain>
    </source>
</reference>
<name>A0ABV1RRB8_9BACT</name>
<gene>
    <name evidence="10" type="ORF">ABS362_03995</name>
</gene>
<keyword evidence="4 7" id="KW-0812">Transmembrane</keyword>
<evidence type="ECO:0000256" key="3">
    <source>
        <dbReference type="ARBA" id="ARBA00022475"/>
    </source>
</evidence>
<dbReference type="PANTHER" id="PTHR30489">
    <property type="entry name" value="LIPOPROTEIN-RELEASING SYSTEM TRANSMEMBRANE PROTEIN LOLE"/>
    <property type="match status" value="1"/>
</dbReference>
<organism evidence="10 11">
    <name type="scientific">Pontibacter populi</name>
    <dbReference type="NCBI Taxonomy" id="890055"/>
    <lineage>
        <taxon>Bacteria</taxon>
        <taxon>Pseudomonadati</taxon>
        <taxon>Bacteroidota</taxon>
        <taxon>Cytophagia</taxon>
        <taxon>Cytophagales</taxon>
        <taxon>Hymenobacteraceae</taxon>
        <taxon>Pontibacter</taxon>
    </lineage>
</organism>
<comment type="similarity">
    <text evidence="2">Belongs to the ABC-4 integral membrane protein family. LolC/E subfamily.</text>
</comment>